<dbReference type="KEGG" id="bgz:XH91_18565"/>
<dbReference type="EMBL" id="CP030053">
    <property type="protein sequence ID" value="QAU47161.1"/>
    <property type="molecule type" value="Genomic_DNA"/>
</dbReference>
<evidence type="ECO:0000313" key="1">
    <source>
        <dbReference type="EMBL" id="QAU47161.1"/>
    </source>
</evidence>
<sequence>MAGDVISFTLAAAWSRLEFHRGFLGTFQKSLTKSIPIARSLKCERSDQSGNKPALRQCAIRVPEGVMSEAEFNLMLDAVRDAMIHDNFAAAPEEDFVPRSWSFDAAGKTALKAANDNEGAWPLLPFPDGWYAAC</sequence>
<evidence type="ECO:0000313" key="3">
    <source>
        <dbReference type="Proteomes" id="UP000288972"/>
    </source>
</evidence>
<dbReference type="Proteomes" id="UP000290401">
    <property type="component" value="Unassembled WGS sequence"/>
</dbReference>
<reference evidence="1 3" key="1">
    <citation type="submission" date="2018-06" db="EMBL/GenBank/DDBJ databases">
        <title>Comparative genomics of rhizobia nodulating Arachis hypogaea in China.</title>
        <authorList>
            <person name="Li Y."/>
        </authorList>
    </citation>
    <scope>NUCLEOTIDE SEQUENCE [LARGE SCALE GENOMIC DNA]</scope>
    <source>
        <strain evidence="1 3">CCBAU 51670</strain>
    </source>
</reference>
<evidence type="ECO:0000313" key="2">
    <source>
        <dbReference type="EMBL" id="RXH13770.1"/>
    </source>
</evidence>
<name>A0AAE5X1M4_9BRAD</name>
<organism evidence="1 3">
    <name type="scientific">Bradyrhizobium guangzhouense</name>
    <dbReference type="NCBI Taxonomy" id="1325095"/>
    <lineage>
        <taxon>Bacteria</taxon>
        <taxon>Pseudomonadati</taxon>
        <taxon>Pseudomonadota</taxon>
        <taxon>Alphaproteobacteria</taxon>
        <taxon>Hyphomicrobiales</taxon>
        <taxon>Nitrobacteraceae</taxon>
        <taxon>Bradyrhizobium</taxon>
    </lineage>
</organism>
<protein>
    <submittedName>
        <fullName evidence="1">Uncharacterized protein</fullName>
    </submittedName>
</protein>
<keyword evidence="4" id="KW-1185">Reference proteome</keyword>
<dbReference type="EMBL" id="RDQZ01000009">
    <property type="protein sequence ID" value="RXH13770.1"/>
    <property type="molecule type" value="Genomic_DNA"/>
</dbReference>
<dbReference type="Proteomes" id="UP000288972">
    <property type="component" value="Chromosome"/>
</dbReference>
<proteinExistence type="predicted"/>
<reference evidence="2 4" key="2">
    <citation type="submission" date="2018-10" db="EMBL/GenBank/DDBJ databases">
        <title>Bradyrhizobium sp. nov., effective nodules isolated from peanut in China.</title>
        <authorList>
            <person name="Li Y."/>
        </authorList>
    </citation>
    <scope>NUCLEOTIDE SEQUENCE [LARGE SCALE GENOMIC DNA]</scope>
    <source>
        <strain evidence="2 4">CCBAU 53426</strain>
    </source>
</reference>
<evidence type="ECO:0000313" key="4">
    <source>
        <dbReference type="Proteomes" id="UP000290401"/>
    </source>
</evidence>
<dbReference type="AlphaFoldDB" id="A0AAE5X1M4"/>
<gene>
    <name evidence="2" type="ORF">EAS56_14410</name>
    <name evidence="1" type="ORF">XH91_18565</name>
</gene>
<accession>A0AAE5X1M4</accession>